<feature type="transmembrane region" description="Helical" evidence="1">
    <location>
        <begin position="50"/>
        <end position="70"/>
    </location>
</feature>
<dbReference type="EMBL" id="JBHTJO010000001">
    <property type="protein sequence ID" value="MFD0987760.1"/>
    <property type="molecule type" value="Genomic_DNA"/>
</dbReference>
<proteinExistence type="predicted"/>
<keyword evidence="3" id="KW-1185">Reference proteome</keyword>
<evidence type="ECO:0000256" key="1">
    <source>
        <dbReference type="SAM" id="Phobius"/>
    </source>
</evidence>
<name>A0ABW3JC81_9HYPH</name>
<organism evidence="2 3">
    <name type="scientific">Methyloligella solikamskensis</name>
    <dbReference type="NCBI Taxonomy" id="1177756"/>
    <lineage>
        <taxon>Bacteria</taxon>
        <taxon>Pseudomonadati</taxon>
        <taxon>Pseudomonadota</taxon>
        <taxon>Alphaproteobacteria</taxon>
        <taxon>Hyphomicrobiales</taxon>
        <taxon>Hyphomicrobiaceae</taxon>
        <taxon>Methyloligella</taxon>
    </lineage>
</organism>
<keyword evidence="1" id="KW-0472">Membrane</keyword>
<evidence type="ECO:0000313" key="3">
    <source>
        <dbReference type="Proteomes" id="UP001597102"/>
    </source>
</evidence>
<accession>A0ABW3JC81</accession>
<reference evidence="3" key="1">
    <citation type="journal article" date="2019" name="Int. J. Syst. Evol. Microbiol.">
        <title>The Global Catalogue of Microorganisms (GCM) 10K type strain sequencing project: providing services to taxonomists for standard genome sequencing and annotation.</title>
        <authorList>
            <consortium name="The Broad Institute Genomics Platform"/>
            <consortium name="The Broad Institute Genome Sequencing Center for Infectious Disease"/>
            <person name="Wu L."/>
            <person name="Ma J."/>
        </authorList>
    </citation>
    <scope>NUCLEOTIDE SEQUENCE [LARGE SCALE GENOMIC DNA]</scope>
    <source>
        <strain evidence="3">CCUG 61697</strain>
    </source>
</reference>
<feature type="transmembrane region" description="Helical" evidence="1">
    <location>
        <begin position="6"/>
        <end position="29"/>
    </location>
</feature>
<comment type="caution">
    <text evidence="2">The sequence shown here is derived from an EMBL/GenBank/DDBJ whole genome shotgun (WGS) entry which is preliminary data.</text>
</comment>
<keyword evidence="1" id="KW-0812">Transmembrane</keyword>
<feature type="transmembrane region" description="Helical" evidence="1">
    <location>
        <begin position="82"/>
        <end position="101"/>
    </location>
</feature>
<dbReference type="RefSeq" id="WP_379090044.1">
    <property type="nucleotide sequence ID" value="NZ_JBHTJO010000001.1"/>
</dbReference>
<evidence type="ECO:0000313" key="2">
    <source>
        <dbReference type="EMBL" id="MFD0987760.1"/>
    </source>
</evidence>
<protein>
    <submittedName>
        <fullName evidence="2">Uncharacterized protein</fullName>
    </submittedName>
</protein>
<keyword evidence="1" id="KW-1133">Transmembrane helix</keyword>
<dbReference type="Proteomes" id="UP001597102">
    <property type="component" value="Unassembled WGS sequence"/>
</dbReference>
<gene>
    <name evidence="2" type="ORF">ACFQ2F_11705</name>
</gene>
<sequence length="128" mass="14353">MLALNDAIYLGLSAVVMCWVGNHLFHSWSNLLAERLRERRLVADDISRQFVTRLLLFSASFALIMIGYGSRSEAFRDLLVGSLSKVGMLLALMGILQYFVLEEIKKYGREKPQLPGTQSQTDWGSGSP</sequence>